<keyword evidence="2" id="KW-1185">Reference proteome</keyword>
<evidence type="ECO:0000313" key="2">
    <source>
        <dbReference type="Proteomes" id="UP000015351"/>
    </source>
</evidence>
<dbReference type="Proteomes" id="UP000015351">
    <property type="component" value="Unassembled WGS sequence"/>
</dbReference>
<evidence type="ECO:0000313" key="1">
    <source>
        <dbReference type="EMBL" id="EPX76826.1"/>
    </source>
</evidence>
<reference evidence="2" key="1">
    <citation type="journal article" date="2013" name="Stand. Genomic Sci.">
        <title>Genome sequence of the Litoreibacter arenae type strain (DSM 19593(T)), a member of the Roseobacter clade isolated from sea sand.</title>
        <authorList>
            <person name="Riedel T."/>
            <person name="Fiebig A."/>
            <person name="Petersen J."/>
            <person name="Gronow S."/>
            <person name="Kyrpides N.C."/>
            <person name="Goker M."/>
            <person name="Klenk H.P."/>
        </authorList>
    </citation>
    <scope>NUCLEOTIDE SEQUENCE [LARGE SCALE GENOMIC DNA]</scope>
    <source>
        <strain evidence="2">DSM 19593</strain>
    </source>
</reference>
<dbReference type="EMBL" id="AONI01000015">
    <property type="protein sequence ID" value="EPX76826.1"/>
    <property type="molecule type" value="Genomic_DNA"/>
</dbReference>
<comment type="caution">
    <text evidence="1">The sequence shown here is derived from an EMBL/GenBank/DDBJ whole genome shotgun (WGS) entry which is preliminary data.</text>
</comment>
<gene>
    <name evidence="1" type="ORF">thalar_02543</name>
</gene>
<sequence>MVPMTAQYAIFLYRSINFSDGLGSRGDSYVSISAEAKSSRAVT</sequence>
<name>S9Q610_9RHOB</name>
<organism evidence="1 2">
    <name type="scientific">Litoreibacter arenae DSM 19593</name>
    <dbReference type="NCBI Taxonomy" id="1123360"/>
    <lineage>
        <taxon>Bacteria</taxon>
        <taxon>Pseudomonadati</taxon>
        <taxon>Pseudomonadota</taxon>
        <taxon>Alphaproteobacteria</taxon>
        <taxon>Rhodobacterales</taxon>
        <taxon>Roseobacteraceae</taxon>
        <taxon>Litoreibacter</taxon>
    </lineage>
</organism>
<protein>
    <submittedName>
        <fullName evidence="1">Uncharacterized protein</fullName>
    </submittedName>
</protein>
<dbReference type="AlphaFoldDB" id="S9Q610"/>
<dbReference type="HOGENOM" id="CLU_3235644_0_0_5"/>
<proteinExistence type="predicted"/>
<accession>S9Q610</accession>